<dbReference type="OrthoDB" id="58662at2"/>
<protein>
    <submittedName>
        <fullName evidence="3">VCBS repeat-containing protein</fullName>
    </submittedName>
</protein>
<dbReference type="SUPFAM" id="SSF69318">
    <property type="entry name" value="Integrin alpha N-terminal domain"/>
    <property type="match status" value="1"/>
</dbReference>
<keyword evidence="4" id="KW-1185">Reference proteome</keyword>
<dbReference type="Pfam" id="PF13517">
    <property type="entry name" value="FG-GAP_3"/>
    <property type="match status" value="1"/>
</dbReference>
<feature type="signal peptide" evidence="2">
    <location>
        <begin position="1"/>
        <end position="21"/>
    </location>
</feature>
<reference evidence="3 4" key="1">
    <citation type="submission" date="2018-05" db="EMBL/GenBank/DDBJ databases">
        <title>Oceanovita maritima gen. nov., sp. nov., a marine bacterium in the family Rhodobacteraceae isolated from surface seawater of Lundu port Xiamen, China.</title>
        <authorList>
            <person name="Hetharua B.H."/>
            <person name="Min D."/>
            <person name="Liao H."/>
            <person name="Tian Y."/>
        </authorList>
    </citation>
    <scope>NUCLEOTIDE SEQUENCE [LARGE SCALE GENOMIC DNA]</scope>
    <source>
        <strain evidence="3 4">FSX-11</strain>
    </source>
</reference>
<evidence type="ECO:0000313" key="3">
    <source>
        <dbReference type="EMBL" id="PYC48081.1"/>
    </source>
</evidence>
<evidence type="ECO:0000256" key="2">
    <source>
        <dbReference type="SAM" id="SignalP"/>
    </source>
</evidence>
<comment type="caution">
    <text evidence="3">The sequence shown here is derived from an EMBL/GenBank/DDBJ whole genome shotgun (WGS) entry which is preliminary data.</text>
</comment>
<dbReference type="InterPro" id="IPR028994">
    <property type="entry name" value="Integrin_alpha_N"/>
</dbReference>
<gene>
    <name evidence="3" type="ORF">DI396_08425</name>
</gene>
<feature type="chain" id="PRO_5015895596" evidence="2">
    <location>
        <begin position="22"/>
        <end position="235"/>
    </location>
</feature>
<dbReference type="RefSeq" id="WP_110795731.1">
    <property type="nucleotide sequence ID" value="NZ_KZ826483.1"/>
</dbReference>
<dbReference type="EMBL" id="QFVT01000004">
    <property type="protein sequence ID" value="PYC48081.1"/>
    <property type="molecule type" value="Genomic_DNA"/>
</dbReference>
<sequence>MALRGGLAVVCALLWPAVACAAPHIVSAQYSGPTQAYDHGILGDRTEWTELSLRLSNGRKRVIHLPSRHVFEDTAPRLVDVDGDGEAEVITVETNFDLGARLAIYDENGLHAAAPFIGRTHRWLAPLGAADLDGDGAVEIAYVDRPHLARVLQVWRYESGELSRVAEAGGVTNHRIGDAQISGGLRVCGAGPEMITLNSDWSRIIASRLVAGRIESRDIGPHQNAQALEMAMLCR</sequence>
<keyword evidence="1 2" id="KW-0732">Signal</keyword>
<dbReference type="Proteomes" id="UP000248012">
    <property type="component" value="Unassembled WGS sequence"/>
</dbReference>
<organism evidence="3 4">
    <name type="scientific">Litorivita pollutaquae</name>
    <dbReference type="NCBI Taxonomy" id="2200892"/>
    <lineage>
        <taxon>Bacteria</taxon>
        <taxon>Pseudomonadati</taxon>
        <taxon>Pseudomonadota</taxon>
        <taxon>Alphaproteobacteria</taxon>
        <taxon>Rhodobacterales</taxon>
        <taxon>Paracoccaceae</taxon>
        <taxon>Litorivita</taxon>
    </lineage>
</organism>
<proteinExistence type="predicted"/>
<accession>A0A2V4MMX5</accession>
<evidence type="ECO:0000256" key="1">
    <source>
        <dbReference type="ARBA" id="ARBA00022729"/>
    </source>
</evidence>
<evidence type="ECO:0000313" key="4">
    <source>
        <dbReference type="Proteomes" id="UP000248012"/>
    </source>
</evidence>
<dbReference type="InterPro" id="IPR013517">
    <property type="entry name" value="FG-GAP"/>
</dbReference>
<dbReference type="AlphaFoldDB" id="A0A2V4MMX5"/>
<name>A0A2V4MMX5_9RHOB</name>